<comment type="subcellular location">
    <subcellularLocation>
        <location evidence="5">Endoplasmic reticulum membrane</location>
        <topology evidence="5">Multi-pass membrane protein</topology>
    </subcellularLocation>
    <subcellularLocation>
        <location evidence="1">Membrane</location>
        <topology evidence="1">Multi-pass membrane protein</topology>
    </subcellularLocation>
</comment>
<evidence type="ECO:0000256" key="1">
    <source>
        <dbReference type="ARBA" id="ARBA00004141"/>
    </source>
</evidence>
<sequence length="467" mass="51985">MAADYKSLHEAFVSNHEGTSLVEIACVVSTAPLGVLLRSCLIGVFCSFRFSIDFCTLILPVFLCFTVLADHAFAVCVSMALLSASLLATLTQSKHSAPTTHDYLCTSSSGKNSFISHFRAYVNVAAAISILAVDFSIFPRRFCKAETFGTGLMDIGVGAFVVANGMVAPEARGKWPSSSTLYQKSHLVLQSVISTLPLWLLGFARLLVTKSVDYHEHVSEYGVHWNFFFTLAIVKIFSTIILCIVSPKLSWLLALLLGTGYQYMLTKQGLQDVILHGMNGTDSRHGIFDANREGIFSSFGYLAIYFASVQLGKFFLFKRTKLKQWIVVLCVLIAADVCFWILLHFTQIHVDPVSRRIANLPYVIWMMAYNLQLLPCFLLVDLLISALIHRGVLPYSNSDEHCLLEAMNRNGLFYFLLVNLLTGLINMSMSTLFATSLQAVMVMLAYLVLLSVVTVTLHSKRIYLKVW</sequence>
<feature type="transmembrane region" description="Helical" evidence="5">
    <location>
        <begin position="187"/>
        <end position="207"/>
    </location>
</feature>
<accession>R7UXF9</accession>
<feature type="transmembrane region" description="Helical" evidence="5">
    <location>
        <begin position="295"/>
        <end position="316"/>
    </location>
</feature>
<comment type="similarity">
    <text evidence="5">Belongs to the PIGW family.</text>
</comment>
<dbReference type="OMA" id="GLYVMQP"/>
<keyword evidence="5" id="KW-0256">Endoplasmic reticulum</keyword>
<keyword evidence="5" id="KW-0337">GPI-anchor biosynthesis</keyword>
<feature type="transmembrane region" description="Helical" evidence="5">
    <location>
        <begin position="439"/>
        <end position="457"/>
    </location>
</feature>
<dbReference type="HOGENOM" id="CLU_020802_2_1_1"/>
<dbReference type="GO" id="GO:0006506">
    <property type="term" value="P:GPI anchor biosynthetic process"/>
    <property type="evidence" value="ECO:0007669"/>
    <property type="project" value="UniProtKB-UniPathway"/>
</dbReference>
<keyword evidence="5" id="KW-0808">Transferase</keyword>
<gene>
    <name evidence="6" type="ORF">CAPTEDRAFT_138269</name>
</gene>
<dbReference type="GO" id="GO:0032216">
    <property type="term" value="F:glucosaminyl-phosphatidylinositol O-acyltransferase activity"/>
    <property type="evidence" value="ECO:0007669"/>
    <property type="project" value="TreeGrafter"/>
</dbReference>
<dbReference type="Proteomes" id="UP000014760">
    <property type="component" value="Unassembled WGS sequence"/>
</dbReference>
<reference evidence="7" key="3">
    <citation type="submission" date="2015-06" db="UniProtKB">
        <authorList>
            <consortium name="EnsemblMetazoa"/>
        </authorList>
    </citation>
    <scope>IDENTIFICATION</scope>
</reference>
<reference evidence="8" key="1">
    <citation type="submission" date="2012-12" db="EMBL/GenBank/DDBJ databases">
        <authorList>
            <person name="Hellsten U."/>
            <person name="Grimwood J."/>
            <person name="Chapman J.A."/>
            <person name="Shapiro H."/>
            <person name="Aerts A."/>
            <person name="Otillar R.P."/>
            <person name="Terry A.Y."/>
            <person name="Boore J.L."/>
            <person name="Simakov O."/>
            <person name="Marletaz F."/>
            <person name="Cho S.-J."/>
            <person name="Edsinger-Gonzales E."/>
            <person name="Havlak P."/>
            <person name="Kuo D.-H."/>
            <person name="Larsson T."/>
            <person name="Lv J."/>
            <person name="Arendt D."/>
            <person name="Savage R."/>
            <person name="Osoegawa K."/>
            <person name="de Jong P."/>
            <person name="Lindberg D.R."/>
            <person name="Seaver E.C."/>
            <person name="Weisblat D.A."/>
            <person name="Putnam N.H."/>
            <person name="Grigoriev I.V."/>
            <person name="Rokhsar D.S."/>
        </authorList>
    </citation>
    <scope>NUCLEOTIDE SEQUENCE</scope>
    <source>
        <strain evidence="8">I ESC-2004</strain>
    </source>
</reference>
<evidence type="ECO:0000256" key="5">
    <source>
        <dbReference type="RuleBase" id="RU280819"/>
    </source>
</evidence>
<feature type="transmembrane region" description="Helical" evidence="5">
    <location>
        <begin position="412"/>
        <end position="433"/>
    </location>
</feature>
<dbReference type="EnsemblMetazoa" id="CapteT138269">
    <property type="protein sequence ID" value="CapteP138269"/>
    <property type="gene ID" value="CapteG138269"/>
</dbReference>
<keyword evidence="8" id="KW-1185">Reference proteome</keyword>
<evidence type="ECO:0000313" key="8">
    <source>
        <dbReference type="Proteomes" id="UP000014760"/>
    </source>
</evidence>
<dbReference type="GO" id="GO:0072659">
    <property type="term" value="P:protein localization to plasma membrane"/>
    <property type="evidence" value="ECO:0007669"/>
    <property type="project" value="TreeGrafter"/>
</dbReference>
<protein>
    <recommendedName>
        <fullName evidence="5">Phosphatidylinositol-glycan biosynthesis class W protein</fullName>
        <ecNumber evidence="5">2.3.-.-</ecNumber>
    </recommendedName>
</protein>
<dbReference type="PANTHER" id="PTHR20661">
    <property type="entry name" value="PHOSPHATIDYLINOSITOL-GLYCAN BIOSYNTHESIS CLASS W PROTEIN"/>
    <property type="match status" value="1"/>
</dbReference>
<feature type="transmembrane region" description="Helical" evidence="5">
    <location>
        <begin position="118"/>
        <end position="138"/>
    </location>
</feature>
<feature type="transmembrane region" description="Helical" evidence="5">
    <location>
        <begin position="20"/>
        <end position="45"/>
    </location>
</feature>
<dbReference type="UniPathway" id="UPA00196"/>
<keyword evidence="2 5" id="KW-0812">Transmembrane</keyword>
<reference evidence="6 8" key="2">
    <citation type="journal article" date="2013" name="Nature">
        <title>Insights into bilaterian evolution from three spiralian genomes.</title>
        <authorList>
            <person name="Simakov O."/>
            <person name="Marletaz F."/>
            <person name="Cho S.J."/>
            <person name="Edsinger-Gonzales E."/>
            <person name="Havlak P."/>
            <person name="Hellsten U."/>
            <person name="Kuo D.H."/>
            <person name="Larsson T."/>
            <person name="Lv J."/>
            <person name="Arendt D."/>
            <person name="Savage R."/>
            <person name="Osoegawa K."/>
            <person name="de Jong P."/>
            <person name="Grimwood J."/>
            <person name="Chapman J.A."/>
            <person name="Shapiro H."/>
            <person name="Aerts A."/>
            <person name="Otillar R.P."/>
            <person name="Terry A.Y."/>
            <person name="Boore J.L."/>
            <person name="Grigoriev I.V."/>
            <person name="Lindberg D.R."/>
            <person name="Seaver E.C."/>
            <person name="Weisblat D.A."/>
            <person name="Putnam N.H."/>
            <person name="Rokhsar D.S."/>
        </authorList>
    </citation>
    <scope>NUCLEOTIDE SEQUENCE</scope>
    <source>
        <strain evidence="6 8">I ESC-2004</strain>
    </source>
</reference>
<keyword evidence="4 5" id="KW-0472">Membrane</keyword>
<dbReference type="Pfam" id="PF06423">
    <property type="entry name" value="GWT1"/>
    <property type="match status" value="1"/>
</dbReference>
<name>R7UXF9_CAPTE</name>
<dbReference type="EMBL" id="KB299377">
    <property type="protein sequence ID" value="ELU08066.1"/>
    <property type="molecule type" value="Genomic_DNA"/>
</dbReference>
<dbReference type="InterPro" id="IPR009447">
    <property type="entry name" value="PIGW/GWT1"/>
</dbReference>
<proteinExistence type="inferred from homology"/>
<dbReference type="OrthoDB" id="15270at2759"/>
<evidence type="ECO:0000313" key="7">
    <source>
        <dbReference type="EnsemblMetazoa" id="CapteP138269"/>
    </source>
</evidence>
<organism evidence="6">
    <name type="scientific">Capitella teleta</name>
    <name type="common">Polychaete worm</name>
    <dbReference type="NCBI Taxonomy" id="283909"/>
    <lineage>
        <taxon>Eukaryota</taxon>
        <taxon>Metazoa</taxon>
        <taxon>Spiralia</taxon>
        <taxon>Lophotrochozoa</taxon>
        <taxon>Annelida</taxon>
        <taxon>Polychaeta</taxon>
        <taxon>Sedentaria</taxon>
        <taxon>Scolecida</taxon>
        <taxon>Capitellidae</taxon>
        <taxon>Capitella</taxon>
    </lineage>
</organism>
<feature type="transmembrane region" description="Helical" evidence="5">
    <location>
        <begin position="150"/>
        <end position="167"/>
    </location>
</feature>
<feature type="transmembrane region" description="Helical" evidence="5">
    <location>
        <begin position="363"/>
        <end position="388"/>
    </location>
</feature>
<dbReference type="EMBL" id="AMQN01006860">
    <property type="status" value="NOT_ANNOTATED_CDS"/>
    <property type="molecule type" value="Genomic_DNA"/>
</dbReference>
<evidence type="ECO:0000256" key="3">
    <source>
        <dbReference type="ARBA" id="ARBA00022989"/>
    </source>
</evidence>
<dbReference type="PIRSF" id="PIRSF017321">
    <property type="entry name" value="GWT1"/>
    <property type="match status" value="1"/>
</dbReference>
<feature type="transmembrane region" description="Helical" evidence="5">
    <location>
        <begin position="57"/>
        <end position="82"/>
    </location>
</feature>
<dbReference type="PANTHER" id="PTHR20661:SF0">
    <property type="entry name" value="PHOSPHATIDYLINOSITOL-GLYCAN BIOSYNTHESIS CLASS W PROTEIN"/>
    <property type="match status" value="1"/>
</dbReference>
<dbReference type="STRING" id="283909.R7UXF9"/>
<evidence type="ECO:0000256" key="2">
    <source>
        <dbReference type="ARBA" id="ARBA00022692"/>
    </source>
</evidence>
<dbReference type="EC" id="2.3.-.-" evidence="5"/>
<evidence type="ECO:0000313" key="6">
    <source>
        <dbReference type="EMBL" id="ELU08066.1"/>
    </source>
</evidence>
<dbReference type="AlphaFoldDB" id="R7UXF9"/>
<keyword evidence="5" id="KW-0012">Acyltransferase</keyword>
<comment type="pathway">
    <text evidence="5">Glycolipid biosynthesis; glycosylphosphatidylinositol-anchor biosynthesis.</text>
</comment>
<keyword evidence="3 5" id="KW-1133">Transmembrane helix</keyword>
<feature type="transmembrane region" description="Helical" evidence="5">
    <location>
        <begin position="227"/>
        <end position="247"/>
    </location>
</feature>
<dbReference type="FunCoup" id="R7UXF9">
    <property type="interactions" value="1217"/>
</dbReference>
<dbReference type="GO" id="GO:0005789">
    <property type="term" value="C:endoplasmic reticulum membrane"/>
    <property type="evidence" value="ECO:0007669"/>
    <property type="project" value="UniProtKB-SubCell"/>
</dbReference>
<comment type="function">
    <text evidence="5">A acetyltransferase, which acetylates the inositol ring of phosphatidylinositol during biosynthesis of GPI-anchor.</text>
</comment>
<feature type="transmembrane region" description="Helical" evidence="5">
    <location>
        <begin position="325"/>
        <end position="343"/>
    </location>
</feature>
<evidence type="ECO:0000256" key="4">
    <source>
        <dbReference type="ARBA" id="ARBA00023136"/>
    </source>
</evidence>